<dbReference type="Proteomes" id="UP000268014">
    <property type="component" value="Unassembled WGS sequence"/>
</dbReference>
<keyword evidence="2" id="KW-1185">Reference proteome</keyword>
<reference evidence="1 2" key="1">
    <citation type="submission" date="2018-11" db="EMBL/GenBank/DDBJ databases">
        <authorList>
            <consortium name="Pathogen Informatics"/>
        </authorList>
    </citation>
    <scope>NUCLEOTIDE SEQUENCE [LARGE SCALE GENOMIC DNA]</scope>
    <source>
        <strain evidence="1 2">MHpl1</strain>
    </source>
</reference>
<sequence>MMAWRTCQTYKLLINVGIWRGGSSSRNIFAERIKGIFEESSTVDPPQMDAKCLSPIETLQTVQLDRFPFMFEFCMSLTSQYEVDFEKIVLQYTKLISCLPHLQHVGTVTSPRFLCRKRCRDHQ</sequence>
<evidence type="ECO:0000313" key="1">
    <source>
        <dbReference type="EMBL" id="VDO55270.1"/>
    </source>
</evidence>
<organism evidence="1 2">
    <name type="scientific">Haemonchus placei</name>
    <name type="common">Barber's pole worm</name>
    <dbReference type="NCBI Taxonomy" id="6290"/>
    <lineage>
        <taxon>Eukaryota</taxon>
        <taxon>Metazoa</taxon>
        <taxon>Ecdysozoa</taxon>
        <taxon>Nematoda</taxon>
        <taxon>Chromadorea</taxon>
        <taxon>Rhabditida</taxon>
        <taxon>Rhabditina</taxon>
        <taxon>Rhabditomorpha</taxon>
        <taxon>Strongyloidea</taxon>
        <taxon>Trichostrongylidae</taxon>
        <taxon>Haemonchus</taxon>
    </lineage>
</organism>
<protein>
    <submittedName>
        <fullName evidence="1">Uncharacterized protein</fullName>
    </submittedName>
</protein>
<dbReference type="AlphaFoldDB" id="A0A3P7W2V2"/>
<evidence type="ECO:0000313" key="2">
    <source>
        <dbReference type="Proteomes" id="UP000268014"/>
    </source>
</evidence>
<gene>
    <name evidence="1" type="ORF">HPLM_LOCUS15069</name>
</gene>
<name>A0A3P7W2V2_HAEPC</name>
<proteinExistence type="predicted"/>
<accession>A0A3P7W2V2</accession>
<dbReference type="EMBL" id="UZAF01018822">
    <property type="protein sequence ID" value="VDO55270.1"/>
    <property type="molecule type" value="Genomic_DNA"/>
</dbReference>